<reference evidence="2" key="1">
    <citation type="journal article" date="2018" name="Gigascience">
        <title>Genome assembly of the Pink Ipe (Handroanthus impetiginosus, Bignoniaceae), a highly valued, ecologically keystone Neotropical timber forest tree.</title>
        <authorList>
            <person name="Silva-Junior O.B."/>
            <person name="Grattapaglia D."/>
            <person name="Novaes E."/>
            <person name="Collevatti R.G."/>
        </authorList>
    </citation>
    <scope>NUCLEOTIDE SEQUENCE [LARGE SCALE GENOMIC DNA]</scope>
    <source>
        <strain evidence="2">cv. UFG-1</strain>
    </source>
</reference>
<dbReference type="AlphaFoldDB" id="A0A2G9GWB1"/>
<protein>
    <submittedName>
        <fullName evidence="1">Uncharacterized protein</fullName>
    </submittedName>
</protein>
<gene>
    <name evidence="1" type="ORF">CDL12_17862</name>
</gene>
<keyword evidence="2" id="KW-1185">Reference proteome</keyword>
<sequence>MTNIAGVFIISFTPAEILFNNPELCHLRVTLPPGSCPFYPPRGTLRYPIIGIRSGSGIGPVIFYIPGAPTFVPSLLK</sequence>
<dbReference type="EMBL" id="NKXS01003507">
    <property type="protein sequence ID" value="PIN09561.1"/>
    <property type="molecule type" value="Genomic_DNA"/>
</dbReference>
<evidence type="ECO:0000313" key="2">
    <source>
        <dbReference type="Proteomes" id="UP000231279"/>
    </source>
</evidence>
<proteinExistence type="predicted"/>
<dbReference type="Proteomes" id="UP000231279">
    <property type="component" value="Unassembled WGS sequence"/>
</dbReference>
<dbReference type="OrthoDB" id="898896at2759"/>
<comment type="caution">
    <text evidence="1">The sequence shown here is derived from an EMBL/GenBank/DDBJ whole genome shotgun (WGS) entry which is preliminary data.</text>
</comment>
<evidence type="ECO:0000313" key="1">
    <source>
        <dbReference type="EMBL" id="PIN09561.1"/>
    </source>
</evidence>
<name>A0A2G9GWB1_9LAMI</name>
<organism evidence="1 2">
    <name type="scientific">Handroanthus impetiginosus</name>
    <dbReference type="NCBI Taxonomy" id="429701"/>
    <lineage>
        <taxon>Eukaryota</taxon>
        <taxon>Viridiplantae</taxon>
        <taxon>Streptophyta</taxon>
        <taxon>Embryophyta</taxon>
        <taxon>Tracheophyta</taxon>
        <taxon>Spermatophyta</taxon>
        <taxon>Magnoliopsida</taxon>
        <taxon>eudicotyledons</taxon>
        <taxon>Gunneridae</taxon>
        <taxon>Pentapetalae</taxon>
        <taxon>asterids</taxon>
        <taxon>lamiids</taxon>
        <taxon>Lamiales</taxon>
        <taxon>Bignoniaceae</taxon>
        <taxon>Crescentiina</taxon>
        <taxon>Tabebuia alliance</taxon>
        <taxon>Handroanthus</taxon>
    </lineage>
</organism>
<accession>A0A2G9GWB1</accession>